<dbReference type="Gene3D" id="3.20.20.190">
    <property type="entry name" value="Phosphatidylinositol (PI) phosphodiesterase"/>
    <property type="match status" value="1"/>
</dbReference>
<keyword evidence="7" id="KW-0472">Membrane</keyword>
<accession>A0A4P9ZHN3</accession>
<sequence>MTAETCAVIGHRGFKAKYTENTLSGFLKCFQTGAMSFETDVWTTKDHVLVISHDVNTNRIFCDENGRETSYNILETDYEVLRTLRTIESGEPLLRFTDLLQWFVAYVNENDAAGERKMMLDLKAANPPVLLKLLIQDMLSVHSELAWWFPRIQLGVWYLRFIKYLNQDPELQQLFLETQPYQGYTHFELIHISFNWKSSIIFAAYNEYLERAHAHLFKFKTTGVSLIYTNTWSTKFVKYFMPTVKQQAWSLYTWTSNTKPQLTYFCKVCQFDDVRAYGVITDHPDTMVELCDDVIAAVSPPKATFFQRLTSYIVGAVIRCPRVDDGCFDSYVEPLQMRPVKMTLGRKIFAYLQQMGIF</sequence>
<organism evidence="9 10">
    <name type="scientific">Metschnikowia bicuspidata</name>
    <dbReference type="NCBI Taxonomy" id="27322"/>
    <lineage>
        <taxon>Eukaryota</taxon>
        <taxon>Fungi</taxon>
        <taxon>Dikarya</taxon>
        <taxon>Ascomycota</taxon>
        <taxon>Saccharomycotina</taxon>
        <taxon>Pichiomycetes</taxon>
        <taxon>Metschnikowiaceae</taxon>
        <taxon>Metschnikowia</taxon>
    </lineage>
</organism>
<evidence type="ECO:0000256" key="1">
    <source>
        <dbReference type="ARBA" id="ARBA00004370"/>
    </source>
</evidence>
<name>A0A4P9ZHN3_9ASCO</name>
<feature type="domain" description="GP-PDE" evidence="8">
    <location>
        <begin position="6"/>
        <end position="291"/>
    </location>
</feature>
<reference evidence="10" key="1">
    <citation type="journal article" date="2018" name="Nat. Microbiol.">
        <title>Leveraging single-cell genomics to expand the fungal tree of life.</title>
        <authorList>
            <person name="Ahrendt S.R."/>
            <person name="Quandt C.A."/>
            <person name="Ciobanu D."/>
            <person name="Clum A."/>
            <person name="Salamov A."/>
            <person name="Andreopoulos B."/>
            <person name="Cheng J.F."/>
            <person name="Woyke T."/>
            <person name="Pelin A."/>
            <person name="Henrissat B."/>
            <person name="Reynolds N.K."/>
            <person name="Benny G.L."/>
            <person name="Smith M.E."/>
            <person name="James T.Y."/>
            <person name="Grigoriev I.V."/>
        </authorList>
    </citation>
    <scope>NUCLEOTIDE SEQUENCE [LARGE SCALE GENOMIC DNA]</scope>
    <source>
        <strain evidence="10">Baker2002</strain>
    </source>
</reference>
<dbReference type="GO" id="GO:0016020">
    <property type="term" value="C:membrane"/>
    <property type="evidence" value="ECO:0007669"/>
    <property type="project" value="UniProtKB-SubCell"/>
</dbReference>
<evidence type="ECO:0000256" key="3">
    <source>
        <dbReference type="ARBA" id="ARBA00022692"/>
    </source>
</evidence>
<keyword evidence="3" id="KW-0812">Transmembrane</keyword>
<keyword evidence="5" id="KW-1133">Transmembrane helix</keyword>
<dbReference type="SUPFAM" id="SSF51695">
    <property type="entry name" value="PLC-like phosphodiesterases"/>
    <property type="match status" value="1"/>
</dbReference>
<evidence type="ECO:0000256" key="2">
    <source>
        <dbReference type="ARBA" id="ARBA00007277"/>
    </source>
</evidence>
<evidence type="ECO:0000259" key="8">
    <source>
        <dbReference type="PROSITE" id="PS51704"/>
    </source>
</evidence>
<dbReference type="OrthoDB" id="1058301at2759"/>
<dbReference type="PANTHER" id="PTHR42758:SF2">
    <property type="entry name" value="PHOSPHATIDYLGLYCEROL PHOSPHOLIPASE C"/>
    <property type="match status" value="1"/>
</dbReference>
<evidence type="ECO:0000256" key="7">
    <source>
        <dbReference type="ARBA" id="ARBA00023136"/>
    </source>
</evidence>
<dbReference type="GO" id="GO:0005737">
    <property type="term" value="C:cytoplasm"/>
    <property type="evidence" value="ECO:0007669"/>
    <property type="project" value="UniProtKB-ARBA"/>
</dbReference>
<protein>
    <submittedName>
        <fullName evidence="9">PLC-like phosphodiesterase</fullName>
    </submittedName>
</protein>
<dbReference type="InterPro" id="IPR030395">
    <property type="entry name" value="GP_PDE_dom"/>
</dbReference>
<dbReference type="GO" id="GO:0034479">
    <property type="term" value="F:phosphatidylglycerol phospholipase C activity"/>
    <property type="evidence" value="ECO:0007669"/>
    <property type="project" value="TreeGrafter"/>
</dbReference>
<dbReference type="PROSITE" id="PS51704">
    <property type="entry name" value="GP_PDE"/>
    <property type="match status" value="1"/>
</dbReference>
<evidence type="ECO:0000313" key="10">
    <source>
        <dbReference type="Proteomes" id="UP000268321"/>
    </source>
</evidence>
<dbReference type="Proteomes" id="UP000268321">
    <property type="component" value="Unassembled WGS sequence"/>
</dbReference>
<evidence type="ECO:0000256" key="6">
    <source>
        <dbReference type="ARBA" id="ARBA00023098"/>
    </source>
</evidence>
<keyword evidence="6" id="KW-0443">Lipid metabolism</keyword>
<dbReference type="Pfam" id="PF03009">
    <property type="entry name" value="GDPD"/>
    <property type="match status" value="1"/>
</dbReference>
<dbReference type="PANTHER" id="PTHR42758">
    <property type="entry name" value="PHOSPHATIDYLGLYCEROL PHOSPHOLIPASE C"/>
    <property type="match status" value="1"/>
</dbReference>
<dbReference type="EMBL" id="ML004431">
    <property type="protein sequence ID" value="RKP32483.1"/>
    <property type="molecule type" value="Genomic_DNA"/>
</dbReference>
<dbReference type="GO" id="GO:0046475">
    <property type="term" value="P:glycerophospholipid catabolic process"/>
    <property type="evidence" value="ECO:0007669"/>
    <property type="project" value="TreeGrafter"/>
</dbReference>
<keyword evidence="4" id="KW-0378">Hydrolase</keyword>
<dbReference type="InterPro" id="IPR017946">
    <property type="entry name" value="PLC-like_Pdiesterase_TIM-brl"/>
</dbReference>
<keyword evidence="10" id="KW-1185">Reference proteome</keyword>
<comment type="subcellular location">
    <subcellularLocation>
        <location evidence="1">Membrane</location>
    </subcellularLocation>
</comment>
<dbReference type="InterPro" id="IPR052271">
    <property type="entry name" value="GDPD-Related"/>
</dbReference>
<proteinExistence type="inferred from homology"/>
<evidence type="ECO:0000313" key="9">
    <source>
        <dbReference type="EMBL" id="RKP32483.1"/>
    </source>
</evidence>
<evidence type="ECO:0000256" key="5">
    <source>
        <dbReference type="ARBA" id="ARBA00022989"/>
    </source>
</evidence>
<comment type="similarity">
    <text evidence="2">Belongs to the glycerophosphoryl diester phosphodiesterase family.</text>
</comment>
<dbReference type="AlphaFoldDB" id="A0A4P9ZHN3"/>
<evidence type="ECO:0000256" key="4">
    <source>
        <dbReference type="ARBA" id="ARBA00022801"/>
    </source>
</evidence>
<gene>
    <name evidence="9" type="ORF">METBISCDRAFT_21467</name>
</gene>